<reference evidence="1" key="2">
    <citation type="journal article" date="2021" name="PeerJ">
        <title>Extensive microbial diversity within the chicken gut microbiome revealed by metagenomics and culture.</title>
        <authorList>
            <person name="Gilroy R."/>
            <person name="Ravi A."/>
            <person name="Getino M."/>
            <person name="Pursley I."/>
            <person name="Horton D.L."/>
            <person name="Alikhan N.F."/>
            <person name="Baker D."/>
            <person name="Gharbi K."/>
            <person name="Hall N."/>
            <person name="Watson M."/>
            <person name="Adriaenssens E.M."/>
            <person name="Foster-Nyarko E."/>
            <person name="Jarju S."/>
            <person name="Secka A."/>
            <person name="Antonio M."/>
            <person name="Oren A."/>
            <person name="Chaudhuri R.R."/>
            <person name="La Ragione R."/>
            <person name="Hildebrand F."/>
            <person name="Pallen M.J."/>
        </authorList>
    </citation>
    <scope>NUCLEOTIDE SEQUENCE</scope>
    <source>
        <strain evidence="1">10037</strain>
    </source>
</reference>
<comment type="caution">
    <text evidence="1">The sequence shown here is derived from an EMBL/GenBank/DDBJ whole genome shotgun (WGS) entry which is preliminary data.</text>
</comment>
<sequence length="81" mass="8801">MNLKLNNIEKANLSKREMAVVNGGAPGESCKCSCYYEKTGGSSDWDNAWANHATGSTSPIGGYAFIITTDGKVHDFRPYRP</sequence>
<dbReference type="EMBL" id="JADIME010000085">
    <property type="protein sequence ID" value="MBO8465959.1"/>
    <property type="molecule type" value="Genomic_DNA"/>
</dbReference>
<dbReference type="Proteomes" id="UP000823597">
    <property type="component" value="Unassembled WGS sequence"/>
</dbReference>
<reference evidence="1" key="1">
    <citation type="submission" date="2020-10" db="EMBL/GenBank/DDBJ databases">
        <authorList>
            <person name="Gilroy R."/>
        </authorList>
    </citation>
    <scope>NUCLEOTIDE SEQUENCE</scope>
    <source>
        <strain evidence="1">10037</strain>
    </source>
</reference>
<evidence type="ECO:0000313" key="2">
    <source>
        <dbReference type="Proteomes" id="UP000823597"/>
    </source>
</evidence>
<protein>
    <submittedName>
        <fullName evidence="1">TIGR04149 family rSAM-modified RiPP</fullName>
    </submittedName>
</protein>
<dbReference type="NCBIfam" id="TIGR04149">
    <property type="entry name" value="GG_sam_targ_CFB"/>
    <property type="match status" value="1"/>
</dbReference>
<dbReference type="InterPro" id="IPR026408">
    <property type="entry name" value="GG_sam_targ_CFB"/>
</dbReference>
<proteinExistence type="predicted"/>
<accession>A0A9D9I4T5</accession>
<evidence type="ECO:0000313" key="1">
    <source>
        <dbReference type="EMBL" id="MBO8465959.1"/>
    </source>
</evidence>
<dbReference type="AlphaFoldDB" id="A0A9D9I4T5"/>
<name>A0A9D9I4T5_9BACT</name>
<organism evidence="1 2">
    <name type="scientific">Candidatus Merdivivens pullistercoris</name>
    <dbReference type="NCBI Taxonomy" id="2840873"/>
    <lineage>
        <taxon>Bacteria</taxon>
        <taxon>Pseudomonadati</taxon>
        <taxon>Bacteroidota</taxon>
        <taxon>Bacteroidia</taxon>
        <taxon>Bacteroidales</taxon>
        <taxon>Muribaculaceae</taxon>
        <taxon>Muribaculaceae incertae sedis</taxon>
        <taxon>Candidatus Merdivivens</taxon>
    </lineage>
</organism>
<gene>
    <name evidence="1" type="ORF">IAB93_08215</name>
</gene>